<dbReference type="GO" id="GO:0005886">
    <property type="term" value="C:plasma membrane"/>
    <property type="evidence" value="ECO:0007669"/>
    <property type="project" value="UniProtKB-SubCell"/>
</dbReference>
<evidence type="ECO:0000259" key="8">
    <source>
        <dbReference type="PROSITE" id="PS50928"/>
    </source>
</evidence>
<dbReference type="Pfam" id="PF12911">
    <property type="entry name" value="OppC_N"/>
    <property type="match status" value="1"/>
</dbReference>
<feature type="transmembrane region" description="Helical" evidence="7">
    <location>
        <begin position="197"/>
        <end position="222"/>
    </location>
</feature>
<evidence type="ECO:0000256" key="4">
    <source>
        <dbReference type="ARBA" id="ARBA00022692"/>
    </source>
</evidence>
<keyword evidence="5 7" id="KW-1133">Transmembrane helix</keyword>
<dbReference type="InterPro" id="IPR035906">
    <property type="entry name" value="MetI-like_sf"/>
</dbReference>
<evidence type="ECO:0000256" key="3">
    <source>
        <dbReference type="ARBA" id="ARBA00022475"/>
    </source>
</evidence>
<feature type="transmembrane region" description="Helical" evidence="7">
    <location>
        <begin position="125"/>
        <end position="149"/>
    </location>
</feature>
<feature type="transmembrane region" description="Helical" evidence="7">
    <location>
        <begin position="243"/>
        <end position="264"/>
    </location>
</feature>
<dbReference type="SUPFAM" id="SSF161098">
    <property type="entry name" value="MetI-like"/>
    <property type="match status" value="1"/>
</dbReference>
<dbReference type="InterPro" id="IPR050366">
    <property type="entry name" value="BP-dependent_transpt_permease"/>
</dbReference>
<keyword evidence="3" id="KW-1003">Cell membrane</keyword>
<reference evidence="9" key="1">
    <citation type="submission" date="2019-03" db="EMBL/GenBank/DDBJ databases">
        <title>Lake Tanganyika Metagenome-Assembled Genomes (MAGs).</title>
        <authorList>
            <person name="Tran P."/>
        </authorList>
    </citation>
    <scope>NUCLEOTIDE SEQUENCE</scope>
    <source>
        <strain evidence="9">K_DeepCast_65m_m2_066</strain>
    </source>
</reference>
<comment type="caution">
    <text evidence="9">The sequence shown here is derived from an EMBL/GenBank/DDBJ whole genome shotgun (WGS) entry which is preliminary data.</text>
</comment>
<evidence type="ECO:0000256" key="1">
    <source>
        <dbReference type="ARBA" id="ARBA00004651"/>
    </source>
</evidence>
<dbReference type="GO" id="GO:0055085">
    <property type="term" value="P:transmembrane transport"/>
    <property type="evidence" value="ECO:0007669"/>
    <property type="project" value="InterPro"/>
</dbReference>
<evidence type="ECO:0000256" key="6">
    <source>
        <dbReference type="ARBA" id="ARBA00023136"/>
    </source>
</evidence>
<dbReference type="AlphaFoldDB" id="A0A937W1C6"/>
<keyword evidence="6 7" id="KW-0472">Membrane</keyword>
<dbReference type="InterPro" id="IPR025966">
    <property type="entry name" value="OppC_N"/>
</dbReference>
<evidence type="ECO:0000256" key="5">
    <source>
        <dbReference type="ARBA" id="ARBA00022989"/>
    </source>
</evidence>
<evidence type="ECO:0000256" key="7">
    <source>
        <dbReference type="RuleBase" id="RU363032"/>
    </source>
</evidence>
<keyword evidence="4 7" id="KW-0812">Transmembrane</keyword>
<dbReference type="PANTHER" id="PTHR43386">
    <property type="entry name" value="OLIGOPEPTIDE TRANSPORT SYSTEM PERMEASE PROTEIN APPC"/>
    <property type="match status" value="1"/>
</dbReference>
<dbReference type="Pfam" id="PF00528">
    <property type="entry name" value="BPD_transp_1"/>
    <property type="match status" value="1"/>
</dbReference>
<organism evidence="9 10">
    <name type="scientific">Tectimicrobiota bacterium</name>
    <dbReference type="NCBI Taxonomy" id="2528274"/>
    <lineage>
        <taxon>Bacteria</taxon>
        <taxon>Pseudomonadati</taxon>
        <taxon>Nitrospinota/Tectimicrobiota group</taxon>
        <taxon>Candidatus Tectimicrobiota</taxon>
    </lineage>
</organism>
<dbReference type="EMBL" id="VGLS01000136">
    <property type="protein sequence ID" value="MBM3223391.1"/>
    <property type="molecule type" value="Genomic_DNA"/>
</dbReference>
<sequence>MEWQALGRALLRVRLAKFAAIVLGLTLVAGLFAPWLAPYDPTKAKPWDSLAPPSGTYWLGADRLGRDQLSRLIYGAQVSLSIGVGGVAIAVLLGMTIGVTAGWYGGMWDEILMRCMDGLSAFPSLLLALALVAITGGSVVNILLVVGIVGTPWVARVIRSQVLSLREREFIVAVRGLGAQSARIMLKHLLPNCLAPVIVQASLSVAAAILLEASLSFLGVGVKPPTPTWGGMLRHAFETVGEAPWLTVSPGVMIFLVVLAFNFFGDALRDVLDPKLRGTR</sequence>
<comment type="subcellular location">
    <subcellularLocation>
        <location evidence="1 7">Cell membrane</location>
        <topology evidence="1 7">Multi-pass membrane protein</topology>
    </subcellularLocation>
</comment>
<accession>A0A937W1C6</accession>
<dbReference type="PANTHER" id="PTHR43386:SF1">
    <property type="entry name" value="D,D-DIPEPTIDE TRANSPORT SYSTEM PERMEASE PROTEIN DDPC-RELATED"/>
    <property type="match status" value="1"/>
</dbReference>
<proteinExistence type="inferred from homology"/>
<comment type="similarity">
    <text evidence="7">Belongs to the binding-protein-dependent transport system permease family.</text>
</comment>
<dbReference type="PROSITE" id="PS50928">
    <property type="entry name" value="ABC_TM1"/>
    <property type="match status" value="1"/>
</dbReference>
<dbReference type="Proteomes" id="UP000712673">
    <property type="component" value="Unassembled WGS sequence"/>
</dbReference>
<dbReference type="CDD" id="cd06261">
    <property type="entry name" value="TM_PBP2"/>
    <property type="match status" value="1"/>
</dbReference>
<evidence type="ECO:0000313" key="9">
    <source>
        <dbReference type="EMBL" id="MBM3223391.1"/>
    </source>
</evidence>
<feature type="transmembrane region" description="Helical" evidence="7">
    <location>
        <begin position="80"/>
        <end position="104"/>
    </location>
</feature>
<dbReference type="Gene3D" id="1.10.3720.10">
    <property type="entry name" value="MetI-like"/>
    <property type="match status" value="1"/>
</dbReference>
<gene>
    <name evidence="9" type="ORF">FJZ47_06280</name>
</gene>
<evidence type="ECO:0000313" key="10">
    <source>
        <dbReference type="Proteomes" id="UP000712673"/>
    </source>
</evidence>
<keyword evidence="2 7" id="KW-0813">Transport</keyword>
<protein>
    <submittedName>
        <fullName evidence="9">ABC transporter permease</fullName>
    </submittedName>
</protein>
<name>A0A937W1C6_UNCTE</name>
<dbReference type="InterPro" id="IPR000515">
    <property type="entry name" value="MetI-like"/>
</dbReference>
<feature type="transmembrane region" description="Helical" evidence="7">
    <location>
        <begin position="18"/>
        <end position="37"/>
    </location>
</feature>
<evidence type="ECO:0000256" key="2">
    <source>
        <dbReference type="ARBA" id="ARBA00022448"/>
    </source>
</evidence>
<feature type="domain" description="ABC transmembrane type-1" evidence="8">
    <location>
        <begin position="76"/>
        <end position="265"/>
    </location>
</feature>